<gene>
    <name evidence="2" type="ORF">NB640_01935</name>
</gene>
<dbReference type="PANTHER" id="PTHR43798:SF33">
    <property type="entry name" value="HYDROLASE, PUTATIVE (AFU_ORTHOLOGUE AFUA_2G14860)-RELATED"/>
    <property type="match status" value="1"/>
</dbReference>
<dbReference type="GO" id="GO:0016020">
    <property type="term" value="C:membrane"/>
    <property type="evidence" value="ECO:0007669"/>
    <property type="project" value="TreeGrafter"/>
</dbReference>
<dbReference type="PRINTS" id="PR00111">
    <property type="entry name" value="ABHYDROLASE"/>
</dbReference>
<evidence type="ECO:0000259" key="1">
    <source>
        <dbReference type="Pfam" id="PF00561"/>
    </source>
</evidence>
<dbReference type="SUPFAM" id="SSF53474">
    <property type="entry name" value="alpha/beta-Hydrolases"/>
    <property type="match status" value="1"/>
</dbReference>
<dbReference type="Proteomes" id="UP001156215">
    <property type="component" value="Chromosome"/>
</dbReference>
<dbReference type="InterPro" id="IPR050266">
    <property type="entry name" value="AB_hydrolase_sf"/>
</dbReference>
<feature type="domain" description="AB hydrolase-1" evidence="1">
    <location>
        <begin position="27"/>
        <end position="274"/>
    </location>
</feature>
<evidence type="ECO:0000313" key="2">
    <source>
        <dbReference type="EMBL" id="WAW10444.1"/>
    </source>
</evidence>
<reference evidence="2" key="1">
    <citation type="journal article" date="2022" name="Front. Microbiol.">
        <title>New perspectives on an old grouping: The genomic and phenotypic variability of Oxalobacter formigenes and the implications for calcium oxalate stone prevention.</title>
        <authorList>
            <person name="Chmiel J.A."/>
            <person name="Carr C."/>
            <person name="Stuivenberg G.A."/>
            <person name="Venema R."/>
            <person name="Chanyi R.M."/>
            <person name="Al K.F."/>
            <person name="Giguere D."/>
            <person name="Say H."/>
            <person name="Akouris P.P."/>
            <person name="Dominguez Romero S.A."/>
            <person name="Kwong A."/>
            <person name="Tai V."/>
            <person name="Koval S.F."/>
            <person name="Razvi H."/>
            <person name="Bjazevic J."/>
            <person name="Burton J.P."/>
        </authorList>
    </citation>
    <scope>NUCLEOTIDE SEQUENCE</scope>
    <source>
        <strain evidence="2">WoOx3</strain>
    </source>
</reference>
<dbReference type="PANTHER" id="PTHR43798">
    <property type="entry name" value="MONOACYLGLYCEROL LIPASE"/>
    <property type="match status" value="1"/>
</dbReference>
<dbReference type="KEGG" id="ovb:NB640_01935"/>
<evidence type="ECO:0000313" key="3">
    <source>
        <dbReference type="Proteomes" id="UP001156215"/>
    </source>
</evidence>
<name>A0A9E9LX26_9BURK</name>
<dbReference type="PRINTS" id="PR00412">
    <property type="entry name" value="EPOXHYDRLASE"/>
</dbReference>
<dbReference type="GO" id="GO:0016787">
    <property type="term" value="F:hydrolase activity"/>
    <property type="evidence" value="ECO:0007669"/>
    <property type="project" value="UniProtKB-KW"/>
</dbReference>
<dbReference type="InterPro" id="IPR029058">
    <property type="entry name" value="AB_hydrolase_fold"/>
</dbReference>
<dbReference type="RefSeq" id="WP_269309459.1">
    <property type="nucleotide sequence ID" value="NZ_CP098242.1"/>
</dbReference>
<keyword evidence="2" id="KW-0378">Hydrolase</keyword>
<organism evidence="2 3">
    <name type="scientific">Oxalobacter vibrioformis</name>
    <dbReference type="NCBI Taxonomy" id="933080"/>
    <lineage>
        <taxon>Bacteria</taxon>
        <taxon>Pseudomonadati</taxon>
        <taxon>Pseudomonadota</taxon>
        <taxon>Betaproteobacteria</taxon>
        <taxon>Burkholderiales</taxon>
        <taxon>Oxalobacteraceae</taxon>
        <taxon>Oxalobacter</taxon>
    </lineage>
</organism>
<dbReference type="EMBL" id="CP098242">
    <property type="protein sequence ID" value="WAW10444.1"/>
    <property type="molecule type" value="Genomic_DNA"/>
</dbReference>
<sequence length="290" mass="33241">MKLSRSEFLSVRGMRFHIRHWGSADAPAIFMLHGWMDSSITFQFLVDALQEEWHIIAPDWRGFGHSSHAKDGYWFPDYLADLDALLNHYSRDTPVRLLGHSLGGNVACLYASVRPARVRQLVSLEGYGMMRMEPDQAAARYGKWLDSLHAYDKPRGFASLDEVVRRVKRNNPRLTDERALFIASHWAQQNEDGMWRILADPHHRRINPVMTRMDEVLASWGLITAPTLMVDGEFSLLGMRMGDYEKGREEIRSRASVIPDVKVVMIPDAGHMVQQDQPEVVAELIEDFLV</sequence>
<dbReference type="AlphaFoldDB" id="A0A9E9LX26"/>
<dbReference type="InterPro" id="IPR000073">
    <property type="entry name" value="AB_hydrolase_1"/>
</dbReference>
<protein>
    <submittedName>
        <fullName evidence="2">Alpha/beta hydrolase</fullName>
    </submittedName>
</protein>
<proteinExistence type="predicted"/>
<accession>A0A9E9LX26</accession>
<dbReference type="InterPro" id="IPR000639">
    <property type="entry name" value="Epox_hydrolase-like"/>
</dbReference>
<dbReference type="Pfam" id="PF00561">
    <property type="entry name" value="Abhydrolase_1"/>
    <property type="match status" value="1"/>
</dbReference>
<keyword evidence="3" id="KW-1185">Reference proteome</keyword>
<dbReference type="Gene3D" id="3.40.50.1820">
    <property type="entry name" value="alpha/beta hydrolase"/>
    <property type="match status" value="1"/>
</dbReference>